<evidence type="ECO:0000313" key="2">
    <source>
        <dbReference type="EMBL" id="KAJ8411946.1"/>
    </source>
</evidence>
<protein>
    <submittedName>
        <fullName evidence="2">Uncharacterized protein</fullName>
    </submittedName>
</protein>
<feature type="coiled-coil region" evidence="1">
    <location>
        <begin position="21"/>
        <end position="55"/>
    </location>
</feature>
<accession>A0AAD7T043</accession>
<dbReference type="EMBL" id="JAINUG010000020">
    <property type="protein sequence ID" value="KAJ8411946.1"/>
    <property type="molecule type" value="Genomic_DNA"/>
</dbReference>
<keyword evidence="1" id="KW-0175">Coiled coil</keyword>
<sequence length="121" mass="14053">MDVTSVLRCHNYHARPEPAALDLAQDKIEAQQLEIEDLRKKLEEVTLQQSFALERFSGSDDDIRFFTNLQTTATYWYCGNRLNLQPGESRVVVHNHPFPPPQQQLLTRPLIHLLDRADAYH</sequence>
<dbReference type="AlphaFoldDB" id="A0AAD7T043"/>
<reference evidence="2" key="1">
    <citation type="journal article" date="2023" name="Science">
        <title>Genome structures resolve the early diversification of teleost fishes.</title>
        <authorList>
            <person name="Parey E."/>
            <person name="Louis A."/>
            <person name="Montfort J."/>
            <person name="Bouchez O."/>
            <person name="Roques C."/>
            <person name="Iampietro C."/>
            <person name="Lluch J."/>
            <person name="Castinel A."/>
            <person name="Donnadieu C."/>
            <person name="Desvignes T."/>
            <person name="Floi Bucao C."/>
            <person name="Jouanno E."/>
            <person name="Wen M."/>
            <person name="Mejri S."/>
            <person name="Dirks R."/>
            <person name="Jansen H."/>
            <person name="Henkel C."/>
            <person name="Chen W.J."/>
            <person name="Zahm M."/>
            <person name="Cabau C."/>
            <person name="Klopp C."/>
            <person name="Thompson A.W."/>
            <person name="Robinson-Rechavi M."/>
            <person name="Braasch I."/>
            <person name="Lecointre G."/>
            <person name="Bobe J."/>
            <person name="Postlethwait J.H."/>
            <person name="Berthelot C."/>
            <person name="Roest Crollius H."/>
            <person name="Guiguen Y."/>
        </authorList>
    </citation>
    <scope>NUCLEOTIDE SEQUENCE</scope>
    <source>
        <strain evidence="2">NC1722</strain>
    </source>
</reference>
<gene>
    <name evidence="2" type="ORF">AAFF_G00142130</name>
</gene>
<name>A0AAD7T043_9TELE</name>
<organism evidence="2 3">
    <name type="scientific">Aldrovandia affinis</name>
    <dbReference type="NCBI Taxonomy" id="143900"/>
    <lineage>
        <taxon>Eukaryota</taxon>
        <taxon>Metazoa</taxon>
        <taxon>Chordata</taxon>
        <taxon>Craniata</taxon>
        <taxon>Vertebrata</taxon>
        <taxon>Euteleostomi</taxon>
        <taxon>Actinopterygii</taxon>
        <taxon>Neopterygii</taxon>
        <taxon>Teleostei</taxon>
        <taxon>Notacanthiformes</taxon>
        <taxon>Halosauridae</taxon>
        <taxon>Aldrovandia</taxon>
    </lineage>
</organism>
<comment type="caution">
    <text evidence="2">The sequence shown here is derived from an EMBL/GenBank/DDBJ whole genome shotgun (WGS) entry which is preliminary data.</text>
</comment>
<keyword evidence="3" id="KW-1185">Reference proteome</keyword>
<proteinExistence type="predicted"/>
<dbReference type="Proteomes" id="UP001221898">
    <property type="component" value="Unassembled WGS sequence"/>
</dbReference>
<evidence type="ECO:0000313" key="3">
    <source>
        <dbReference type="Proteomes" id="UP001221898"/>
    </source>
</evidence>
<evidence type="ECO:0000256" key="1">
    <source>
        <dbReference type="SAM" id="Coils"/>
    </source>
</evidence>